<dbReference type="SUPFAM" id="SSF51735">
    <property type="entry name" value="NAD(P)-binding Rossmann-fold domains"/>
    <property type="match status" value="1"/>
</dbReference>
<keyword evidence="4" id="KW-1185">Reference proteome</keyword>
<comment type="similarity">
    <text evidence="1">Belongs to the short-chain dehydrogenases/reductases (SDR) family.</text>
</comment>
<dbReference type="OrthoDB" id="3542748at2"/>
<dbReference type="Pfam" id="PF13561">
    <property type="entry name" value="adh_short_C2"/>
    <property type="match status" value="1"/>
</dbReference>
<dbReference type="CDD" id="cd05233">
    <property type="entry name" value="SDR_c"/>
    <property type="match status" value="1"/>
</dbReference>
<comment type="caution">
    <text evidence="3">The sequence shown here is derived from an EMBL/GenBank/DDBJ whole genome shotgun (WGS) entry which is preliminary data.</text>
</comment>
<dbReference type="FunFam" id="3.40.50.720:FF:000084">
    <property type="entry name" value="Short-chain dehydrogenase reductase"/>
    <property type="match status" value="1"/>
</dbReference>
<dbReference type="PRINTS" id="PR00081">
    <property type="entry name" value="GDHRDH"/>
</dbReference>
<protein>
    <submittedName>
        <fullName evidence="3">SDR family oxidoreductase</fullName>
    </submittedName>
</protein>
<dbReference type="EMBL" id="SMKL01000024">
    <property type="protein sequence ID" value="TDC51211.1"/>
    <property type="molecule type" value="Genomic_DNA"/>
</dbReference>
<organism evidence="3 4">
    <name type="scientific">Jiangella ureilytica</name>
    <dbReference type="NCBI Taxonomy" id="2530374"/>
    <lineage>
        <taxon>Bacteria</taxon>
        <taxon>Bacillati</taxon>
        <taxon>Actinomycetota</taxon>
        <taxon>Actinomycetes</taxon>
        <taxon>Jiangellales</taxon>
        <taxon>Jiangellaceae</taxon>
        <taxon>Jiangella</taxon>
    </lineage>
</organism>
<dbReference type="PROSITE" id="PS00061">
    <property type="entry name" value="ADH_SHORT"/>
    <property type="match status" value="1"/>
</dbReference>
<dbReference type="Proteomes" id="UP000295621">
    <property type="component" value="Unassembled WGS sequence"/>
</dbReference>
<dbReference type="GO" id="GO:0016491">
    <property type="term" value="F:oxidoreductase activity"/>
    <property type="evidence" value="ECO:0007669"/>
    <property type="project" value="UniProtKB-KW"/>
</dbReference>
<sequence length="261" mass="26395">MRGLTGRRAVVTGAGGGIGRAVAVRLAEEGMVTALLDRDEAALWQTAGEVEEAGGVAHLVPLDLADPPEVEAGLATAVDRLGGLDVLVNNAAVAVAGSVESLGLDDWQTAFDVNLRAAWLTMKHALSWLRASDAAAVVNVSSLQGIRGFAGWAAYASTKAGLIGLTTQAAIEYARDGIRVNAVAPGTIATPMNERILAEAADPDAVRATWNSLHALGRIGEPAEVAAAVAFLASAEASFVTGHVLLVDGGAAVLGSSGVSS</sequence>
<gene>
    <name evidence="3" type="ORF">E1212_12550</name>
</gene>
<dbReference type="PANTHER" id="PTHR24321:SF8">
    <property type="entry name" value="ESTRADIOL 17-BETA-DEHYDROGENASE 8-RELATED"/>
    <property type="match status" value="1"/>
</dbReference>
<evidence type="ECO:0000256" key="2">
    <source>
        <dbReference type="ARBA" id="ARBA00023002"/>
    </source>
</evidence>
<reference evidence="3 4" key="1">
    <citation type="submission" date="2019-02" db="EMBL/GenBank/DDBJ databases">
        <title>Draft genome sequences of novel Actinobacteria.</title>
        <authorList>
            <person name="Sahin N."/>
            <person name="Ay H."/>
            <person name="Saygin H."/>
        </authorList>
    </citation>
    <scope>NUCLEOTIDE SEQUENCE [LARGE SCALE GENOMIC DNA]</scope>
    <source>
        <strain evidence="3 4">KC603</strain>
    </source>
</reference>
<dbReference type="InterPro" id="IPR002347">
    <property type="entry name" value="SDR_fam"/>
</dbReference>
<dbReference type="InterPro" id="IPR036291">
    <property type="entry name" value="NAD(P)-bd_dom_sf"/>
</dbReference>
<evidence type="ECO:0000313" key="3">
    <source>
        <dbReference type="EMBL" id="TDC51211.1"/>
    </source>
</evidence>
<name>A0A4R4RN41_9ACTN</name>
<evidence type="ECO:0000313" key="4">
    <source>
        <dbReference type="Proteomes" id="UP000295621"/>
    </source>
</evidence>
<keyword evidence="2" id="KW-0560">Oxidoreductase</keyword>
<evidence type="ECO:0000256" key="1">
    <source>
        <dbReference type="ARBA" id="ARBA00006484"/>
    </source>
</evidence>
<dbReference type="PANTHER" id="PTHR24321">
    <property type="entry name" value="DEHYDROGENASES, SHORT CHAIN"/>
    <property type="match status" value="1"/>
</dbReference>
<dbReference type="PRINTS" id="PR00080">
    <property type="entry name" value="SDRFAMILY"/>
</dbReference>
<dbReference type="InterPro" id="IPR020904">
    <property type="entry name" value="Sc_DH/Rdtase_CS"/>
</dbReference>
<dbReference type="AlphaFoldDB" id="A0A4R4RN41"/>
<proteinExistence type="inferred from homology"/>
<accession>A0A4R4RN41</accession>
<dbReference type="RefSeq" id="WP_131982877.1">
    <property type="nucleotide sequence ID" value="NZ_SMKL01000024.1"/>
</dbReference>
<dbReference type="Gene3D" id="3.40.50.720">
    <property type="entry name" value="NAD(P)-binding Rossmann-like Domain"/>
    <property type="match status" value="1"/>
</dbReference>